<keyword evidence="3" id="KW-1185">Reference proteome</keyword>
<evidence type="ECO:0000313" key="3">
    <source>
        <dbReference type="Proteomes" id="UP001461498"/>
    </source>
</evidence>
<comment type="caution">
    <text evidence="2">The sequence shown here is derived from an EMBL/GenBank/DDBJ whole genome shotgun (WGS) entry which is preliminary data.</text>
</comment>
<keyword evidence="1" id="KW-0812">Transmembrane</keyword>
<proteinExistence type="predicted"/>
<reference evidence="2 3" key="1">
    <citation type="submission" date="2022-12" db="EMBL/GenBank/DDBJ databases">
        <title>Chromosome-level genome assembly of true bugs.</title>
        <authorList>
            <person name="Ma L."/>
            <person name="Li H."/>
        </authorList>
    </citation>
    <scope>NUCLEOTIDE SEQUENCE [LARGE SCALE GENOMIC DNA]</scope>
    <source>
        <strain evidence="2">Lab_2022b</strain>
    </source>
</reference>
<keyword evidence="1" id="KW-1133">Transmembrane helix</keyword>
<dbReference type="Proteomes" id="UP001461498">
    <property type="component" value="Unassembled WGS sequence"/>
</dbReference>
<protein>
    <submittedName>
        <fullName evidence="2">Uncharacterized protein</fullName>
    </submittedName>
</protein>
<gene>
    <name evidence="2" type="ORF">O3M35_003377</name>
</gene>
<keyword evidence="1" id="KW-0472">Membrane</keyword>
<evidence type="ECO:0000256" key="1">
    <source>
        <dbReference type="SAM" id="Phobius"/>
    </source>
</evidence>
<accession>A0AAW1CMU7</accession>
<name>A0AAW1CMU7_9HEMI</name>
<organism evidence="2 3">
    <name type="scientific">Rhynocoris fuscipes</name>
    <dbReference type="NCBI Taxonomy" id="488301"/>
    <lineage>
        <taxon>Eukaryota</taxon>
        <taxon>Metazoa</taxon>
        <taxon>Ecdysozoa</taxon>
        <taxon>Arthropoda</taxon>
        <taxon>Hexapoda</taxon>
        <taxon>Insecta</taxon>
        <taxon>Pterygota</taxon>
        <taxon>Neoptera</taxon>
        <taxon>Paraneoptera</taxon>
        <taxon>Hemiptera</taxon>
        <taxon>Heteroptera</taxon>
        <taxon>Panheteroptera</taxon>
        <taxon>Cimicomorpha</taxon>
        <taxon>Reduviidae</taxon>
        <taxon>Harpactorinae</taxon>
        <taxon>Harpactorini</taxon>
        <taxon>Rhynocoris</taxon>
    </lineage>
</organism>
<dbReference type="EMBL" id="JAPXFL010000012">
    <property type="protein sequence ID" value="KAK9498820.1"/>
    <property type="molecule type" value="Genomic_DNA"/>
</dbReference>
<feature type="transmembrane region" description="Helical" evidence="1">
    <location>
        <begin position="25"/>
        <end position="44"/>
    </location>
</feature>
<sequence>MVRDVVRKPNIYCEFNDGRMRMKRLVQSILICLLFYITVTAAFYKNVTSKKKYLTKEEMQTIIDENLKKYERKKSKYIELLETEKPGRNLKRKEQVLKIPVLINLQKKYNYTIGDDDEDCNITVY</sequence>
<evidence type="ECO:0000313" key="2">
    <source>
        <dbReference type="EMBL" id="KAK9498820.1"/>
    </source>
</evidence>
<dbReference type="AlphaFoldDB" id="A0AAW1CMU7"/>